<evidence type="ECO:0000313" key="9">
    <source>
        <dbReference type="EMBL" id="AKD58532.1"/>
    </source>
</evidence>
<evidence type="ECO:0000256" key="3">
    <source>
        <dbReference type="ARBA" id="ARBA00022553"/>
    </source>
</evidence>
<dbReference type="InterPro" id="IPR003594">
    <property type="entry name" value="HATPase_dom"/>
</dbReference>
<keyword evidence="5 9" id="KW-0418">Kinase</keyword>
<proteinExistence type="predicted"/>
<dbReference type="SMART" id="SM00086">
    <property type="entry name" value="PAC"/>
    <property type="match status" value="3"/>
</dbReference>
<dbReference type="InterPro" id="IPR005467">
    <property type="entry name" value="His_kinase_dom"/>
</dbReference>
<evidence type="ECO:0000256" key="4">
    <source>
        <dbReference type="ARBA" id="ARBA00022679"/>
    </source>
</evidence>
<evidence type="ECO:0000259" key="7">
    <source>
        <dbReference type="PROSITE" id="PS50112"/>
    </source>
</evidence>
<dbReference type="CDD" id="cd00130">
    <property type="entry name" value="PAS"/>
    <property type="match status" value="3"/>
</dbReference>
<dbReference type="NCBIfam" id="TIGR00229">
    <property type="entry name" value="sensory_box"/>
    <property type="match status" value="3"/>
</dbReference>
<keyword evidence="3" id="KW-0597">Phosphoprotein</keyword>
<dbReference type="PRINTS" id="PR00344">
    <property type="entry name" value="BCTRLSENSOR"/>
</dbReference>
<dbReference type="EC" id="2.7.13.3" evidence="2"/>
<evidence type="ECO:0000259" key="6">
    <source>
        <dbReference type="PROSITE" id="PS50109"/>
    </source>
</evidence>
<feature type="domain" description="PAS" evidence="7">
    <location>
        <begin position="1"/>
        <end position="36"/>
    </location>
</feature>
<name>A0A0E4A065_9BACT</name>
<reference evidence="9 10" key="1">
    <citation type="journal article" date="2014" name="Curr. Microbiol.">
        <title>Spirosoma radiotolerans sp. nov., a gamma-radiation-resistant bacterium isolated from gamma ray-irradiated soil.</title>
        <authorList>
            <person name="Lee J.J."/>
            <person name="Srinivasan S."/>
            <person name="Lim S."/>
            <person name="Joe M."/>
            <person name="Im S."/>
            <person name="Bae S.I."/>
            <person name="Park K.R."/>
            <person name="Han J.H."/>
            <person name="Park S.H."/>
            <person name="Joo B.M."/>
            <person name="Park S.J."/>
            <person name="Kim M.K."/>
        </authorList>
    </citation>
    <scope>NUCLEOTIDE SEQUENCE [LARGE SCALE GENOMIC DNA]</scope>
    <source>
        <strain evidence="9 10">DG5A</strain>
    </source>
</reference>
<evidence type="ECO:0000313" key="10">
    <source>
        <dbReference type="Proteomes" id="UP000033054"/>
    </source>
</evidence>
<dbReference type="InterPro" id="IPR001610">
    <property type="entry name" value="PAC"/>
</dbReference>
<dbReference type="PANTHER" id="PTHR43304">
    <property type="entry name" value="PHYTOCHROME-LIKE PROTEIN CPH1"/>
    <property type="match status" value="1"/>
</dbReference>
<dbReference type="SMART" id="SM00388">
    <property type="entry name" value="HisKA"/>
    <property type="match status" value="1"/>
</dbReference>
<feature type="domain" description="Histidine kinase" evidence="6">
    <location>
        <begin position="389"/>
        <end position="605"/>
    </location>
</feature>
<evidence type="ECO:0000256" key="2">
    <source>
        <dbReference type="ARBA" id="ARBA00012438"/>
    </source>
</evidence>
<dbReference type="Gene3D" id="3.30.450.20">
    <property type="entry name" value="PAS domain"/>
    <property type="match status" value="3"/>
</dbReference>
<dbReference type="Pfam" id="PF02518">
    <property type="entry name" value="HATPase_c"/>
    <property type="match status" value="1"/>
</dbReference>
<keyword evidence="10" id="KW-1185">Reference proteome</keyword>
<protein>
    <recommendedName>
        <fullName evidence="2">histidine kinase</fullName>
        <ecNumber evidence="2">2.7.13.3</ecNumber>
    </recommendedName>
</protein>
<evidence type="ECO:0000259" key="8">
    <source>
        <dbReference type="PROSITE" id="PS50113"/>
    </source>
</evidence>
<dbReference type="CDD" id="cd00082">
    <property type="entry name" value="HisKA"/>
    <property type="match status" value="1"/>
</dbReference>
<organism evidence="9 10">
    <name type="scientific">Spirosoma radiotolerans</name>
    <dbReference type="NCBI Taxonomy" id="1379870"/>
    <lineage>
        <taxon>Bacteria</taxon>
        <taxon>Pseudomonadati</taxon>
        <taxon>Bacteroidota</taxon>
        <taxon>Cytophagia</taxon>
        <taxon>Cytophagales</taxon>
        <taxon>Cytophagaceae</taxon>
        <taxon>Spirosoma</taxon>
    </lineage>
</organism>
<comment type="catalytic activity">
    <reaction evidence="1">
        <text>ATP + protein L-histidine = ADP + protein N-phospho-L-histidine.</text>
        <dbReference type="EC" id="2.7.13.3"/>
    </reaction>
</comment>
<dbReference type="Pfam" id="PF00512">
    <property type="entry name" value="HisKA"/>
    <property type="match status" value="1"/>
</dbReference>
<dbReference type="Gene3D" id="1.10.287.130">
    <property type="match status" value="1"/>
</dbReference>
<evidence type="ECO:0000256" key="1">
    <source>
        <dbReference type="ARBA" id="ARBA00000085"/>
    </source>
</evidence>
<dbReference type="InterPro" id="IPR036890">
    <property type="entry name" value="HATPase_C_sf"/>
</dbReference>
<dbReference type="SMART" id="SM00091">
    <property type="entry name" value="PAS"/>
    <property type="match status" value="2"/>
</dbReference>
<keyword evidence="4" id="KW-0808">Transferase</keyword>
<dbReference type="PANTHER" id="PTHR43304:SF1">
    <property type="entry name" value="PAC DOMAIN-CONTAINING PROTEIN"/>
    <property type="match status" value="1"/>
</dbReference>
<dbReference type="InterPro" id="IPR004358">
    <property type="entry name" value="Sig_transdc_His_kin-like_C"/>
</dbReference>
<dbReference type="PROSITE" id="PS50112">
    <property type="entry name" value="PAS"/>
    <property type="match status" value="3"/>
</dbReference>
<dbReference type="Gene3D" id="3.30.565.10">
    <property type="entry name" value="Histidine kinase-like ATPase, C-terminal domain"/>
    <property type="match status" value="1"/>
</dbReference>
<dbReference type="KEGG" id="srd:SD10_14205"/>
<feature type="domain" description="PAC" evidence="8">
    <location>
        <begin position="312"/>
        <end position="364"/>
    </location>
</feature>
<feature type="domain" description="PAS" evidence="7">
    <location>
        <begin position="237"/>
        <end position="292"/>
    </location>
</feature>
<dbReference type="STRING" id="1379870.SD10_14205"/>
<dbReference type="PATRIC" id="fig|1379870.5.peg.3089"/>
<sequence length="611" mass="70200">MDLDGYITYANPAAATLTQYSVQELANLHVSHLYNPTGDTIKAHYELSLTKKAGHFRTEGWRTKKDQTYCWCEIIYSCLYNEEKGFLGYSCTLIDRSAQMQEAHQLRQQEDRYRLMVEGVRDYAIFMLDPEGYILTWNEGAKRIKGYAASEIIGKHFTTFYTAQDLADEKPVRELAIAIQTGKYEEEGWRVKKNGSVFWANVVITALFNDQNQHIGFSKVTRDLTERRQTHEALRQSEEQYRSLVEQVSDYGIFMMDEKGRVINWNEGAKRINGYLAAEIIGKYFSIFYPQEAILNGKPAHELTVALETGKYEEEGWRVRKDGSLFWASIVITAIYNSEGVHIGFSKVTRDLTERKQAEQSLRESYDRYRLLTVELQRSNEDLQRFAHVASHDLKEPARKIKLFSNRLQDEYISMLPEKGQLFVAKIQQAADRMLSMIQGILTYSSLNALSQLLEIIDLNTLLEQIETDLEVLILDKQAHIDKQRLPPIEGVPVLIYQLFYNLINNSLKFSKVGEPPLIKIFMASEAAENFVKITVTDNGIGFDNQYASKIFETFTRLHAKDAYEGTGLGLALCKKIVERHQGTITVQSVINQGSTFIITLPRKQNWPNYI</sequence>
<dbReference type="EMBL" id="CP010429">
    <property type="protein sequence ID" value="AKD58532.1"/>
    <property type="molecule type" value="Genomic_DNA"/>
</dbReference>
<dbReference type="AlphaFoldDB" id="A0A0E4A065"/>
<dbReference type="InterPro" id="IPR052162">
    <property type="entry name" value="Sensor_kinase/Photoreceptor"/>
</dbReference>
<evidence type="ECO:0000256" key="5">
    <source>
        <dbReference type="ARBA" id="ARBA00022777"/>
    </source>
</evidence>
<dbReference type="SUPFAM" id="SSF55785">
    <property type="entry name" value="PYP-like sensor domain (PAS domain)"/>
    <property type="match status" value="3"/>
</dbReference>
<dbReference type="Pfam" id="PF13426">
    <property type="entry name" value="PAS_9"/>
    <property type="match status" value="3"/>
</dbReference>
<dbReference type="SMART" id="SM00387">
    <property type="entry name" value="HATPase_c"/>
    <property type="match status" value="1"/>
</dbReference>
<feature type="domain" description="PAC" evidence="8">
    <location>
        <begin position="184"/>
        <end position="236"/>
    </location>
</feature>
<dbReference type="InterPro" id="IPR035965">
    <property type="entry name" value="PAS-like_dom_sf"/>
</dbReference>
<dbReference type="GO" id="GO:0000155">
    <property type="term" value="F:phosphorelay sensor kinase activity"/>
    <property type="evidence" value="ECO:0007669"/>
    <property type="project" value="InterPro"/>
</dbReference>
<dbReference type="InterPro" id="IPR000700">
    <property type="entry name" value="PAS-assoc_C"/>
</dbReference>
<dbReference type="InterPro" id="IPR003661">
    <property type="entry name" value="HisK_dim/P_dom"/>
</dbReference>
<dbReference type="HOGENOM" id="CLU_000445_114_71_10"/>
<dbReference type="Proteomes" id="UP000033054">
    <property type="component" value="Chromosome"/>
</dbReference>
<dbReference type="SUPFAM" id="SSF47384">
    <property type="entry name" value="Homodimeric domain of signal transducing histidine kinase"/>
    <property type="match status" value="1"/>
</dbReference>
<dbReference type="InterPro" id="IPR000014">
    <property type="entry name" value="PAS"/>
</dbReference>
<dbReference type="SUPFAM" id="SSF55874">
    <property type="entry name" value="ATPase domain of HSP90 chaperone/DNA topoisomerase II/histidine kinase"/>
    <property type="match status" value="1"/>
</dbReference>
<accession>A0A0E4A065</accession>
<dbReference type="FunFam" id="3.30.565.10:FF:000006">
    <property type="entry name" value="Sensor histidine kinase WalK"/>
    <property type="match status" value="1"/>
</dbReference>
<dbReference type="InterPro" id="IPR036097">
    <property type="entry name" value="HisK_dim/P_sf"/>
</dbReference>
<gene>
    <name evidence="9" type="ORF">SD10_14205</name>
</gene>
<dbReference type="PROSITE" id="PS50109">
    <property type="entry name" value="HIS_KIN"/>
    <property type="match status" value="1"/>
</dbReference>
<feature type="domain" description="PAS" evidence="7">
    <location>
        <begin position="109"/>
        <end position="182"/>
    </location>
</feature>
<dbReference type="PROSITE" id="PS50113">
    <property type="entry name" value="PAC"/>
    <property type="match status" value="2"/>
</dbReference>